<proteinExistence type="predicted"/>
<dbReference type="Pfam" id="PF19263">
    <property type="entry name" value="DUF5906"/>
    <property type="match status" value="1"/>
</dbReference>
<reference evidence="3 4" key="1">
    <citation type="submission" date="2024-04" db="EMBL/GenBank/DDBJ databases">
        <title>Luteolibacter sp. isolated from soil.</title>
        <authorList>
            <person name="An J."/>
        </authorList>
    </citation>
    <scope>NUCLEOTIDE SEQUENCE [LARGE SCALE GENOMIC DNA]</scope>
    <source>
        <strain evidence="3 4">Y139</strain>
    </source>
</reference>
<organism evidence="3 4">
    <name type="scientific">Luteolibacter soli</name>
    <dbReference type="NCBI Taxonomy" id="3135280"/>
    <lineage>
        <taxon>Bacteria</taxon>
        <taxon>Pseudomonadati</taxon>
        <taxon>Verrucomicrobiota</taxon>
        <taxon>Verrucomicrobiia</taxon>
        <taxon>Verrucomicrobiales</taxon>
        <taxon>Verrucomicrobiaceae</taxon>
        <taxon>Luteolibacter</taxon>
    </lineage>
</organism>
<gene>
    <name evidence="3" type="ORF">WKV53_08110</name>
</gene>
<feature type="domain" description="BT4734-like N-terminal" evidence="1">
    <location>
        <begin position="73"/>
        <end position="194"/>
    </location>
</feature>
<evidence type="ECO:0000313" key="4">
    <source>
        <dbReference type="Proteomes" id="UP001371305"/>
    </source>
</evidence>
<dbReference type="EMBL" id="JBBUKT010000002">
    <property type="protein sequence ID" value="MEK7950456.1"/>
    <property type="molecule type" value="Genomic_DNA"/>
</dbReference>
<evidence type="ECO:0000259" key="1">
    <source>
        <dbReference type="Pfam" id="PF08800"/>
    </source>
</evidence>
<sequence length="759" mass="85738">MRTPDEITAGSTTAGTLEAQISIFQGVWGKKPTETMTMADYLRRVSAGDWKQPVEECRGLLAAGDEAAYRDGKKSLPAVCLSGTAKTRDSSVPLVDREFEHNGFLQGDLDEKDHKGISLKEIESRLRSIPEVAFYFRSPSGKGFKVGVRVRPDVECHEAAFVSASGRFAANGLKLDPSTKDPMRLCFVSYDPDVWIREGETKELEHDERCLRLSRESEIDCRYPKPSEDQVRDMLSFIPPRPEYTMWLKIIASVCDAVGEEAGLRLLKEWSPEEREGEYEEKIRHRLERVAAATLFFYAREHGWTGGCQPADVRFFPQRGEYFIRAAHCWRPYRSRLHVLNRLMKSQPDELSPKEKRRRAENLLQTIEERNVIDWAGPLAGHPAGPHSAGQHQLLVTIGPSLVPPEPGNCDTILAILEAVIGNDDHAGNKQVEYVLAWLKLGLTAIRSAVRTPGHVLIFAGVPESGKSLLVYLFKLVFGGRVGVPHQAWSRETTFNADLMGAELLVIDDCYNSGEMAKRRALATSMKESLFNDEVRIHPKGREAFCVQPVWRAVMCCNDDPDSLYVVPPLTSDVRDKFTILRTHRRPLPLLPSSPEKRREFQQRVQRELPAFIHHLDNLTIPSWLKANNRCGIEPFHHPYIKALLGDLNPEVQLLELIDYAMSFAEGGDAQKGSWDPVRLLPEQKRTIWTAAELLSHIGQPGHLPLHMCKGLPNSPQRMGRYLMSLAKSHPHRVREASMRNGYNRFEILPPPETQQPTE</sequence>
<dbReference type="RefSeq" id="WP_341404048.1">
    <property type="nucleotide sequence ID" value="NZ_JBBUKT010000002.1"/>
</dbReference>
<evidence type="ECO:0000259" key="2">
    <source>
        <dbReference type="Pfam" id="PF19263"/>
    </source>
</evidence>
<name>A0ABU9ARV5_9BACT</name>
<keyword evidence="4" id="KW-1185">Reference proteome</keyword>
<accession>A0ABU9ARV5</accession>
<dbReference type="Gene3D" id="3.40.50.300">
    <property type="entry name" value="P-loop containing nucleotide triphosphate hydrolases"/>
    <property type="match status" value="1"/>
</dbReference>
<feature type="domain" description="NrS-1 polymerase-like helicase" evidence="2">
    <location>
        <begin position="461"/>
        <end position="560"/>
    </location>
</feature>
<dbReference type="Proteomes" id="UP001371305">
    <property type="component" value="Unassembled WGS sequence"/>
</dbReference>
<comment type="caution">
    <text evidence="3">The sequence shown here is derived from an EMBL/GenBank/DDBJ whole genome shotgun (WGS) entry which is preliminary data.</text>
</comment>
<dbReference type="InterPro" id="IPR045455">
    <property type="entry name" value="NrS-1_pol-like_helicase"/>
</dbReference>
<dbReference type="InterPro" id="IPR027417">
    <property type="entry name" value="P-loop_NTPase"/>
</dbReference>
<dbReference type="Pfam" id="PF08800">
    <property type="entry name" value="BT4734-like_N"/>
    <property type="match status" value="1"/>
</dbReference>
<protein>
    <submittedName>
        <fullName evidence="3">BT4734/BF3469 family protein</fullName>
    </submittedName>
</protein>
<evidence type="ECO:0000313" key="3">
    <source>
        <dbReference type="EMBL" id="MEK7950456.1"/>
    </source>
</evidence>
<dbReference type="InterPro" id="IPR014907">
    <property type="entry name" value="BT4734-like_N"/>
</dbReference>